<dbReference type="Proteomes" id="UP000315648">
    <property type="component" value="Unassembled WGS sequence"/>
</dbReference>
<organism evidence="3 4">
    <name type="scientific">Rariglobus hedericola</name>
    <dbReference type="NCBI Taxonomy" id="2597822"/>
    <lineage>
        <taxon>Bacteria</taxon>
        <taxon>Pseudomonadati</taxon>
        <taxon>Verrucomicrobiota</taxon>
        <taxon>Opitutia</taxon>
        <taxon>Opitutales</taxon>
        <taxon>Opitutaceae</taxon>
        <taxon>Rariglobus</taxon>
    </lineage>
</organism>
<dbReference type="Pfam" id="PF03929">
    <property type="entry name" value="PepSY_TM"/>
    <property type="match status" value="1"/>
</dbReference>
<gene>
    <name evidence="3" type="ORF">FPL22_13680</name>
</gene>
<dbReference type="AlphaFoldDB" id="A0A556QKI5"/>
<keyword evidence="2" id="KW-1133">Transmembrane helix</keyword>
<feature type="transmembrane region" description="Helical" evidence="2">
    <location>
        <begin position="430"/>
        <end position="451"/>
    </location>
</feature>
<dbReference type="PANTHER" id="PTHR34219">
    <property type="entry name" value="IRON-REGULATED INNER MEMBRANE PROTEIN-RELATED"/>
    <property type="match status" value="1"/>
</dbReference>
<sequence length="469" mass="50648">MNLRKIFFWTHLVSGLTAGLVIALLALSGLTLSFEPQIIDFVERDVRRIPAAAADAEKTSIEELMKFIREEHPDARPAGFTVYADPTAAIVIPAGRGLTFYVDPHTTAIKEAGSAKLRAFFNFTLSLHRYLALSGDQRPIASQIIGIATFIFLGLSVTGLIIWWPRKWNWRSMKPSVWFIGAKGKLRDWNWHNVIGLWTTPLLILICITGLMMTYRWAGNLAYILTGNPVPAARAQGAPEGGPGENTPPATTPAPAANTTALAPAAPAPVTTPDGLPPVVVPTPPRGTRALAYDPLLAKVRETYPNWTQITLRPAGGNQRQQRRPAGDTPAAPAAKTEAPSETASAGERPARAAEGGGAARTPRAPQAVVLTVRTSDMWFSTSSLTLSLDPYTGDILRTQNFGDQNLGRRLRALAKPVHMGTIAGWPTQLIAAIASIGALFLVYTGFALSWRRFFGKNGRKKTKPAPTS</sequence>
<protein>
    <submittedName>
        <fullName evidence="3">PepSY domain-containing protein</fullName>
    </submittedName>
</protein>
<name>A0A556QKI5_9BACT</name>
<feature type="region of interest" description="Disordered" evidence="1">
    <location>
        <begin position="234"/>
        <end position="285"/>
    </location>
</feature>
<feature type="transmembrane region" description="Helical" evidence="2">
    <location>
        <begin position="195"/>
        <end position="218"/>
    </location>
</feature>
<feature type="transmembrane region" description="Helical" evidence="2">
    <location>
        <begin position="144"/>
        <end position="164"/>
    </location>
</feature>
<comment type="caution">
    <text evidence="3">The sequence shown here is derived from an EMBL/GenBank/DDBJ whole genome shotgun (WGS) entry which is preliminary data.</text>
</comment>
<accession>A0A556QKI5</accession>
<dbReference type="EMBL" id="VMBG01000002">
    <property type="protein sequence ID" value="TSJ77148.1"/>
    <property type="molecule type" value="Genomic_DNA"/>
</dbReference>
<evidence type="ECO:0000256" key="2">
    <source>
        <dbReference type="SAM" id="Phobius"/>
    </source>
</evidence>
<keyword evidence="2" id="KW-0812">Transmembrane</keyword>
<dbReference type="OrthoDB" id="9816402at2"/>
<keyword evidence="4" id="KW-1185">Reference proteome</keyword>
<feature type="compositionally biased region" description="Low complexity" evidence="1">
    <location>
        <begin position="245"/>
        <end position="274"/>
    </location>
</feature>
<keyword evidence="2" id="KW-0472">Membrane</keyword>
<evidence type="ECO:0000313" key="3">
    <source>
        <dbReference type="EMBL" id="TSJ77148.1"/>
    </source>
</evidence>
<evidence type="ECO:0000256" key="1">
    <source>
        <dbReference type="SAM" id="MobiDB-lite"/>
    </source>
</evidence>
<dbReference type="RefSeq" id="WP_144230969.1">
    <property type="nucleotide sequence ID" value="NZ_CBCRVV010000011.1"/>
</dbReference>
<dbReference type="InterPro" id="IPR005625">
    <property type="entry name" value="PepSY-ass_TM"/>
</dbReference>
<evidence type="ECO:0000313" key="4">
    <source>
        <dbReference type="Proteomes" id="UP000315648"/>
    </source>
</evidence>
<feature type="region of interest" description="Disordered" evidence="1">
    <location>
        <begin position="309"/>
        <end position="365"/>
    </location>
</feature>
<feature type="compositionally biased region" description="Low complexity" evidence="1">
    <location>
        <begin position="329"/>
        <end position="348"/>
    </location>
</feature>
<feature type="compositionally biased region" description="Pro residues" evidence="1">
    <location>
        <begin position="275"/>
        <end position="285"/>
    </location>
</feature>
<proteinExistence type="predicted"/>
<reference evidence="3 4" key="1">
    <citation type="submission" date="2019-07" db="EMBL/GenBank/DDBJ databases">
        <title>Description of 53C-WASEF.</title>
        <authorList>
            <person name="Pitt A."/>
            <person name="Hahn M.W."/>
        </authorList>
    </citation>
    <scope>NUCLEOTIDE SEQUENCE [LARGE SCALE GENOMIC DNA]</scope>
    <source>
        <strain evidence="3 4">53C-WASEF</strain>
    </source>
</reference>